<evidence type="ECO:0000313" key="1">
    <source>
        <dbReference type="EMBL" id="SHI27513.1"/>
    </source>
</evidence>
<reference evidence="1 2" key="1">
    <citation type="submission" date="2016-11" db="EMBL/GenBank/DDBJ databases">
        <authorList>
            <person name="Jaros S."/>
            <person name="Januszkiewicz K."/>
            <person name="Wedrychowicz H."/>
        </authorList>
    </citation>
    <scope>NUCLEOTIDE SEQUENCE [LARGE SCALE GENOMIC DNA]</scope>
    <source>
        <strain evidence="1 2">CECT 7868</strain>
    </source>
</reference>
<organism evidence="1 2">
    <name type="scientific">Vibrio aerogenes CECT 7868</name>
    <dbReference type="NCBI Taxonomy" id="1216006"/>
    <lineage>
        <taxon>Bacteria</taxon>
        <taxon>Pseudomonadati</taxon>
        <taxon>Pseudomonadota</taxon>
        <taxon>Gammaproteobacteria</taxon>
        <taxon>Vibrionales</taxon>
        <taxon>Vibrionaceae</taxon>
        <taxon>Vibrio</taxon>
    </lineage>
</organism>
<name>A0A1M5ZU98_9VIBR</name>
<keyword evidence="2" id="KW-1185">Reference proteome</keyword>
<proteinExistence type="predicted"/>
<dbReference type="Proteomes" id="UP000184608">
    <property type="component" value="Unassembled WGS sequence"/>
</dbReference>
<gene>
    <name evidence="1" type="ORF">VA7868_03208</name>
</gene>
<dbReference type="EMBL" id="FQXZ01000036">
    <property type="protein sequence ID" value="SHI27513.1"/>
    <property type="molecule type" value="Genomic_DNA"/>
</dbReference>
<evidence type="ECO:0000313" key="2">
    <source>
        <dbReference type="Proteomes" id="UP000184608"/>
    </source>
</evidence>
<protein>
    <submittedName>
        <fullName evidence="1">Uncharacterized protein</fullName>
    </submittedName>
</protein>
<dbReference type="AlphaFoldDB" id="A0A1M5ZU98"/>
<sequence length="150" mass="18049">MGFNENELGKNENLSAIIDDCIERYFENSLEKRRATKHALYLKQVHRIVKYRENEGYSDKSTMRFLEYWGYEPPMSAELYEQNGVKRVRKFTLKGWSVASVAKLRDEEYVEKQFQLLCRKMKRVIKRKNKGTSVKRTKRKSYEDWGYLPM</sequence>
<accession>A0A1M5ZU98</accession>